<dbReference type="Proteomes" id="UP000019225">
    <property type="component" value="Chromosome"/>
</dbReference>
<dbReference type="STRING" id="1449976.KALB_5232"/>
<protein>
    <submittedName>
        <fullName evidence="1">Uncharacterized protein</fullName>
    </submittedName>
</protein>
<organism evidence="1 2">
    <name type="scientific">Kutzneria albida DSM 43870</name>
    <dbReference type="NCBI Taxonomy" id="1449976"/>
    <lineage>
        <taxon>Bacteria</taxon>
        <taxon>Bacillati</taxon>
        <taxon>Actinomycetota</taxon>
        <taxon>Actinomycetes</taxon>
        <taxon>Pseudonocardiales</taxon>
        <taxon>Pseudonocardiaceae</taxon>
        <taxon>Kutzneria</taxon>
    </lineage>
</organism>
<evidence type="ECO:0000313" key="2">
    <source>
        <dbReference type="Proteomes" id="UP000019225"/>
    </source>
</evidence>
<keyword evidence="2" id="KW-1185">Reference proteome</keyword>
<dbReference type="HOGENOM" id="CLU_3382385_0_0_11"/>
<dbReference type="KEGG" id="kal:KALB_5232"/>
<dbReference type="EMBL" id="CP007155">
    <property type="protein sequence ID" value="AHH98594.1"/>
    <property type="molecule type" value="Genomic_DNA"/>
</dbReference>
<reference evidence="1 2" key="1">
    <citation type="journal article" date="2014" name="BMC Genomics">
        <title>Complete genome sequence of producer of the glycopeptide antibiotic Aculeximycin Kutzneria albida DSM 43870T, a representative of minor genus of Pseudonocardiaceae.</title>
        <authorList>
            <person name="Rebets Y."/>
            <person name="Tokovenko B."/>
            <person name="Lushchyk I."/>
            <person name="Ruckert C."/>
            <person name="Zaburannyi N."/>
            <person name="Bechthold A."/>
            <person name="Kalinowski J."/>
            <person name="Luzhetskyy A."/>
        </authorList>
    </citation>
    <scope>NUCLEOTIDE SEQUENCE [LARGE SCALE GENOMIC DNA]</scope>
    <source>
        <strain evidence="1">DSM 43870</strain>
    </source>
</reference>
<evidence type="ECO:0000313" key="1">
    <source>
        <dbReference type="EMBL" id="AHH98594.1"/>
    </source>
</evidence>
<accession>W5WK88</accession>
<sequence>MGCAVTRFDAEKDNANVDVIYTILAEGQKPWTV</sequence>
<dbReference type="AlphaFoldDB" id="W5WK88"/>
<gene>
    <name evidence="1" type="ORF">KALB_5232</name>
</gene>
<proteinExistence type="predicted"/>
<name>W5WK88_9PSEU</name>